<dbReference type="PANTHER" id="PTHR34215">
    <property type="entry name" value="BLL0784 PROTEIN"/>
    <property type="match status" value="1"/>
</dbReference>
<sequence length="277" mass="30108">MGFANVGDYGDGSWGKINLAGQDVIQTGSCGVQRTQTLPFLAPAPISRLLKSQPEVIVPDDHIDTRGHKSRERRCVSRNEVRDPREMIRFVVGPENTVYPDILGKLPGRGVWVSSTREDLEVATKKGGFKRGFKGNIKVPADLEDQVVDGLRRHVLSLIGMAKKSGKLFIGFDQVMSAARADALGWRIEAFDGAAGARGKIRTLSKAIAHEVELPLPRVIGCFNSQEIGAVVGREAIIHCAIPHGRIAKSLGFSARRLSGFIPLVPEGWADAQHEAF</sequence>
<dbReference type="AlphaFoldDB" id="A0A918KVC3"/>
<reference evidence="2 3" key="1">
    <citation type="journal article" date="2014" name="Int. J. Syst. Evol. Microbiol.">
        <title>Complete genome sequence of Corynebacterium casei LMG S-19264T (=DSM 44701T), isolated from a smear-ripened cheese.</title>
        <authorList>
            <consortium name="US DOE Joint Genome Institute (JGI-PGF)"/>
            <person name="Walter F."/>
            <person name="Albersmeier A."/>
            <person name="Kalinowski J."/>
            <person name="Ruckert C."/>
        </authorList>
    </citation>
    <scope>NUCLEOTIDE SEQUENCE [LARGE SCALE GENOMIC DNA]</scope>
    <source>
        <strain evidence="2 3">KCTC 23968</strain>
    </source>
</reference>
<organism evidence="2 3">
    <name type="scientific">Litorimonas cladophorae</name>
    <dbReference type="NCBI Taxonomy" id="1220491"/>
    <lineage>
        <taxon>Bacteria</taxon>
        <taxon>Pseudomonadati</taxon>
        <taxon>Pseudomonadota</taxon>
        <taxon>Alphaproteobacteria</taxon>
        <taxon>Maricaulales</taxon>
        <taxon>Robiginitomaculaceae</taxon>
    </lineage>
</organism>
<keyword evidence="3" id="KW-1185">Reference proteome</keyword>
<dbReference type="NCBIfam" id="NF006622">
    <property type="entry name" value="PRK09190.1"/>
    <property type="match status" value="1"/>
</dbReference>
<dbReference type="InterPro" id="IPR007393">
    <property type="entry name" value="YlxR_dom"/>
</dbReference>
<name>A0A918KVC3_9PROT</name>
<evidence type="ECO:0000259" key="1">
    <source>
        <dbReference type="Pfam" id="PF04296"/>
    </source>
</evidence>
<dbReference type="Gene3D" id="3.30.1330.30">
    <property type="match status" value="1"/>
</dbReference>
<dbReference type="InterPro" id="IPR035931">
    <property type="entry name" value="YlxR-like_sf"/>
</dbReference>
<dbReference type="SUPFAM" id="SSF64376">
    <property type="entry name" value="YlxR-like"/>
    <property type="match status" value="1"/>
</dbReference>
<evidence type="ECO:0000313" key="2">
    <source>
        <dbReference type="EMBL" id="GGX75317.1"/>
    </source>
</evidence>
<gene>
    <name evidence="2" type="ORF">GCM10011309_26920</name>
</gene>
<proteinExistence type="predicted"/>
<evidence type="ECO:0000313" key="3">
    <source>
        <dbReference type="Proteomes" id="UP000600865"/>
    </source>
</evidence>
<dbReference type="SUPFAM" id="SSF55315">
    <property type="entry name" value="L30e-like"/>
    <property type="match status" value="1"/>
</dbReference>
<dbReference type="Gene3D" id="3.30.1230.10">
    <property type="entry name" value="YlxR-like"/>
    <property type="match status" value="1"/>
</dbReference>
<dbReference type="Proteomes" id="UP000600865">
    <property type="component" value="Unassembled WGS sequence"/>
</dbReference>
<comment type="caution">
    <text evidence="2">The sequence shown here is derived from an EMBL/GenBank/DDBJ whole genome shotgun (WGS) entry which is preliminary data.</text>
</comment>
<feature type="domain" description="YlxR" evidence="1">
    <location>
        <begin position="73"/>
        <end position="147"/>
    </location>
</feature>
<accession>A0A918KVC3</accession>
<dbReference type="EMBL" id="BMYV01000003">
    <property type="protein sequence ID" value="GGX75317.1"/>
    <property type="molecule type" value="Genomic_DNA"/>
</dbReference>
<dbReference type="PANTHER" id="PTHR34215:SF1">
    <property type="entry name" value="YLXR DOMAIN-CONTAINING PROTEIN"/>
    <property type="match status" value="1"/>
</dbReference>
<dbReference type="CDD" id="cd00279">
    <property type="entry name" value="YlxR"/>
    <property type="match status" value="1"/>
</dbReference>
<dbReference type="InterPro" id="IPR037465">
    <property type="entry name" value="YlxR"/>
</dbReference>
<dbReference type="InterPro" id="IPR029064">
    <property type="entry name" value="Ribosomal_eL30-like_sf"/>
</dbReference>
<protein>
    <recommendedName>
        <fullName evidence="1">YlxR domain-containing protein</fullName>
    </recommendedName>
</protein>
<dbReference type="Pfam" id="PF04296">
    <property type="entry name" value="YlxR"/>
    <property type="match status" value="1"/>
</dbReference>